<feature type="domain" description="DUF559" evidence="1">
    <location>
        <begin position="1"/>
        <end position="97"/>
    </location>
</feature>
<dbReference type="Gene3D" id="3.40.960.10">
    <property type="entry name" value="VSR Endonuclease"/>
    <property type="match status" value="1"/>
</dbReference>
<protein>
    <submittedName>
        <fullName evidence="2">Very-short-patch-repair endonuclease</fullName>
    </submittedName>
</protein>
<gene>
    <name evidence="2" type="ORF">DFR52_101957</name>
</gene>
<dbReference type="Proteomes" id="UP000246352">
    <property type="component" value="Unassembled WGS sequence"/>
</dbReference>
<evidence type="ECO:0000313" key="2">
    <source>
        <dbReference type="EMBL" id="PWW04262.1"/>
    </source>
</evidence>
<sequence>MSDEEVILWSELRLLRHQGLHFRRKVPRDGYVLDFACLRARAIIEVDGEQHFHGSHPARDAARDRHFMAAGFVTLRYTTTDVRKHLNDVVNDIYLRVSARIAHPGN</sequence>
<comment type="caution">
    <text evidence="2">The sequence shown here is derived from an EMBL/GenBank/DDBJ whole genome shotgun (WGS) entry which is preliminary data.</text>
</comment>
<dbReference type="Pfam" id="PF04480">
    <property type="entry name" value="DUF559"/>
    <property type="match status" value="1"/>
</dbReference>
<keyword evidence="3" id="KW-1185">Reference proteome</keyword>
<dbReference type="GO" id="GO:0004519">
    <property type="term" value="F:endonuclease activity"/>
    <property type="evidence" value="ECO:0007669"/>
    <property type="project" value="UniProtKB-KW"/>
</dbReference>
<proteinExistence type="predicted"/>
<dbReference type="InterPro" id="IPR007569">
    <property type="entry name" value="DUF559"/>
</dbReference>
<dbReference type="AlphaFoldDB" id="A0A317PS26"/>
<dbReference type="InterPro" id="IPR011335">
    <property type="entry name" value="Restrct_endonuc-II-like"/>
</dbReference>
<evidence type="ECO:0000259" key="1">
    <source>
        <dbReference type="Pfam" id="PF04480"/>
    </source>
</evidence>
<organism evidence="2 3">
    <name type="scientific">Hoeflea marina</name>
    <dbReference type="NCBI Taxonomy" id="274592"/>
    <lineage>
        <taxon>Bacteria</taxon>
        <taxon>Pseudomonadati</taxon>
        <taxon>Pseudomonadota</taxon>
        <taxon>Alphaproteobacteria</taxon>
        <taxon>Hyphomicrobiales</taxon>
        <taxon>Rhizobiaceae</taxon>
        <taxon>Hoeflea</taxon>
    </lineage>
</organism>
<dbReference type="InterPro" id="IPR047216">
    <property type="entry name" value="Endonuclease_DUF559_bact"/>
</dbReference>
<dbReference type="SUPFAM" id="SSF52980">
    <property type="entry name" value="Restriction endonuclease-like"/>
    <property type="match status" value="1"/>
</dbReference>
<evidence type="ECO:0000313" key="3">
    <source>
        <dbReference type="Proteomes" id="UP000246352"/>
    </source>
</evidence>
<dbReference type="PANTHER" id="PTHR38590">
    <property type="entry name" value="BLL0828 PROTEIN"/>
    <property type="match status" value="1"/>
</dbReference>
<keyword evidence="2" id="KW-0378">Hydrolase</keyword>
<dbReference type="EMBL" id="QGTR01000001">
    <property type="protein sequence ID" value="PWW04262.1"/>
    <property type="molecule type" value="Genomic_DNA"/>
</dbReference>
<reference evidence="2 3" key="1">
    <citation type="submission" date="2018-05" db="EMBL/GenBank/DDBJ databases">
        <title>Genomic Encyclopedia of Type Strains, Phase IV (KMG-IV): sequencing the most valuable type-strain genomes for metagenomic binning, comparative biology and taxonomic classification.</title>
        <authorList>
            <person name="Goeker M."/>
        </authorList>
    </citation>
    <scope>NUCLEOTIDE SEQUENCE [LARGE SCALE GENOMIC DNA]</scope>
    <source>
        <strain evidence="2 3">DSM 16791</strain>
    </source>
</reference>
<keyword evidence="2" id="KW-0255">Endonuclease</keyword>
<accession>A0A317PS26</accession>
<dbReference type="PANTHER" id="PTHR38590:SF1">
    <property type="entry name" value="BLL0828 PROTEIN"/>
    <property type="match status" value="1"/>
</dbReference>
<keyword evidence="2" id="KW-0540">Nuclease</keyword>
<name>A0A317PS26_9HYPH</name>